<protein>
    <submittedName>
        <fullName evidence="2">N-acetyltransferase</fullName>
    </submittedName>
</protein>
<dbReference type="InterPro" id="IPR000182">
    <property type="entry name" value="GNAT_dom"/>
</dbReference>
<dbReference type="PROSITE" id="PS51186">
    <property type="entry name" value="GNAT"/>
    <property type="match status" value="1"/>
</dbReference>
<dbReference type="Pfam" id="PF13527">
    <property type="entry name" value="Acetyltransf_9"/>
    <property type="match status" value="1"/>
</dbReference>
<dbReference type="OrthoDB" id="9797178at2"/>
<dbReference type="PANTHER" id="PTHR43617:SF2">
    <property type="entry name" value="UPF0039 PROTEIN SLL0451"/>
    <property type="match status" value="1"/>
</dbReference>
<evidence type="ECO:0000259" key="1">
    <source>
        <dbReference type="PROSITE" id="PS51186"/>
    </source>
</evidence>
<reference evidence="3" key="1">
    <citation type="submission" date="2018-12" db="EMBL/GenBank/DDBJ databases">
        <title>Bacillus chawlae sp. nov., Bacillus glennii sp. nov., and Bacillus saganii sp. nov. Isolated from the Vehicle Assembly Building at Kennedy Space Center where the Viking Spacecraft were Assembled.</title>
        <authorList>
            <person name="Seuylemezian A."/>
            <person name="Vaishampayan P."/>
        </authorList>
    </citation>
    <scope>NUCLEOTIDE SEQUENCE [LARGE SCALE GENOMIC DNA]</scope>
    <source>
        <strain evidence="3">DSM 13966</strain>
    </source>
</reference>
<gene>
    <name evidence="2" type="ORF">EJA10_04460</name>
</gene>
<keyword evidence="2" id="KW-0808">Transferase</keyword>
<dbReference type="InterPro" id="IPR050276">
    <property type="entry name" value="MshD_Acetyltransferase"/>
</dbReference>
<dbReference type="InterPro" id="IPR016181">
    <property type="entry name" value="Acyl_CoA_acyltransferase"/>
</dbReference>
<dbReference type="GO" id="GO:0016747">
    <property type="term" value="F:acyltransferase activity, transferring groups other than amino-acyl groups"/>
    <property type="evidence" value="ECO:0007669"/>
    <property type="project" value="InterPro"/>
</dbReference>
<dbReference type="AlphaFoldDB" id="A0A3R9FKZ0"/>
<organism evidence="2 3">
    <name type="scientific">Mesobacillus subterraneus</name>
    <dbReference type="NCBI Taxonomy" id="285983"/>
    <lineage>
        <taxon>Bacteria</taxon>
        <taxon>Bacillati</taxon>
        <taxon>Bacillota</taxon>
        <taxon>Bacilli</taxon>
        <taxon>Bacillales</taxon>
        <taxon>Bacillaceae</taxon>
        <taxon>Mesobacillus</taxon>
    </lineage>
</organism>
<dbReference type="CDD" id="cd04301">
    <property type="entry name" value="NAT_SF"/>
    <property type="match status" value="1"/>
</dbReference>
<proteinExistence type="predicted"/>
<dbReference type="SUPFAM" id="SSF55729">
    <property type="entry name" value="Acyl-CoA N-acyltransferases (Nat)"/>
    <property type="match status" value="1"/>
</dbReference>
<dbReference type="Proteomes" id="UP000279911">
    <property type="component" value="Unassembled WGS sequence"/>
</dbReference>
<evidence type="ECO:0000313" key="3">
    <source>
        <dbReference type="Proteomes" id="UP000279911"/>
    </source>
</evidence>
<accession>A0A3R9FKZ0</accession>
<dbReference type="EMBL" id="RSFW01000006">
    <property type="protein sequence ID" value="RSD28829.1"/>
    <property type="molecule type" value="Genomic_DNA"/>
</dbReference>
<dbReference type="Gene3D" id="3.40.630.30">
    <property type="match status" value="1"/>
</dbReference>
<dbReference type="PANTHER" id="PTHR43617">
    <property type="entry name" value="L-AMINO ACID N-ACETYLTRANSFERASE"/>
    <property type="match status" value="1"/>
</dbReference>
<dbReference type="RefSeq" id="WP_125478791.1">
    <property type="nucleotide sequence ID" value="NZ_RSFW01000006.1"/>
</dbReference>
<evidence type="ECO:0000313" key="2">
    <source>
        <dbReference type="EMBL" id="RSD28829.1"/>
    </source>
</evidence>
<sequence length="175" mass="19136">MNYFIRPETDRDIQGIQEVNYLAFNSQENEARLVKLIRTSEYFVPELSLVAVNEDEEIVGHILFSLIHLVTEEGTVPTLGLAPMAVKPGCQNSGIGSSLVSKGLNACKTLGFKHVFVLGHPNFYPRFGFSPASGFGISSPFPVPEEVFMAQELEKGSLTGLKGKIEYPPAFNAVS</sequence>
<feature type="domain" description="N-acetyltransferase" evidence="1">
    <location>
        <begin position="3"/>
        <end position="154"/>
    </location>
</feature>
<comment type="caution">
    <text evidence="2">The sequence shown here is derived from an EMBL/GenBank/DDBJ whole genome shotgun (WGS) entry which is preliminary data.</text>
</comment>
<name>A0A3R9FKZ0_9BACI</name>